<feature type="region of interest" description="Disordered" evidence="1">
    <location>
        <begin position="1"/>
        <end position="21"/>
    </location>
</feature>
<organism evidence="2 3">
    <name type="scientific">Tricholomella constricta</name>
    <dbReference type="NCBI Taxonomy" id="117010"/>
    <lineage>
        <taxon>Eukaryota</taxon>
        <taxon>Fungi</taxon>
        <taxon>Dikarya</taxon>
        <taxon>Basidiomycota</taxon>
        <taxon>Agaricomycotina</taxon>
        <taxon>Agaricomycetes</taxon>
        <taxon>Agaricomycetidae</taxon>
        <taxon>Agaricales</taxon>
        <taxon>Tricholomatineae</taxon>
        <taxon>Lyophyllaceae</taxon>
        <taxon>Tricholomella</taxon>
    </lineage>
</organism>
<protein>
    <submittedName>
        <fullName evidence="2">Uncharacterized protein</fullName>
    </submittedName>
</protein>
<dbReference type="AlphaFoldDB" id="A0A8H5GKP5"/>
<dbReference type="EMBL" id="JAACJP010000075">
    <property type="protein sequence ID" value="KAF5366702.1"/>
    <property type="molecule type" value="Genomic_DNA"/>
</dbReference>
<reference evidence="2 3" key="1">
    <citation type="journal article" date="2020" name="ISME J.">
        <title>Uncovering the hidden diversity of litter-decomposition mechanisms in mushroom-forming fungi.</title>
        <authorList>
            <person name="Floudas D."/>
            <person name="Bentzer J."/>
            <person name="Ahren D."/>
            <person name="Johansson T."/>
            <person name="Persson P."/>
            <person name="Tunlid A."/>
        </authorList>
    </citation>
    <scope>NUCLEOTIDE SEQUENCE [LARGE SCALE GENOMIC DNA]</scope>
    <source>
        <strain evidence="2 3">CBS 661.87</strain>
    </source>
</reference>
<proteinExistence type="predicted"/>
<name>A0A8H5GKP5_9AGAR</name>
<comment type="caution">
    <text evidence="2">The sequence shown here is derived from an EMBL/GenBank/DDBJ whole genome shotgun (WGS) entry which is preliminary data.</text>
</comment>
<accession>A0A8H5GKP5</accession>
<sequence>MKENGSGHNVTPPRLLIDHHSRQLQRRSRHWRRRTPRSLLCFWQSAFPSRVLRFSLGTFIDICPLPPLHFYFYFHFHFHPNIVSINNDGNSRRAAILASVDHHPDVRRAPRIRHRLPAACPVLGYVSSASAIPTPTLSPCPPATFSSAAVTWNIPELQQTMNWPFSLPQAGQDMCAIIADVVPILGLLTGLRAQNASLVYLQDLSHAFTTKLDGRTWSVYGSQG</sequence>
<dbReference type="Proteomes" id="UP000565441">
    <property type="component" value="Unassembled WGS sequence"/>
</dbReference>
<evidence type="ECO:0000256" key="1">
    <source>
        <dbReference type="SAM" id="MobiDB-lite"/>
    </source>
</evidence>
<gene>
    <name evidence="2" type="ORF">D9615_010623</name>
</gene>
<evidence type="ECO:0000313" key="2">
    <source>
        <dbReference type="EMBL" id="KAF5366702.1"/>
    </source>
</evidence>
<keyword evidence="3" id="KW-1185">Reference proteome</keyword>
<evidence type="ECO:0000313" key="3">
    <source>
        <dbReference type="Proteomes" id="UP000565441"/>
    </source>
</evidence>